<dbReference type="Gene3D" id="1.10.10.10">
    <property type="entry name" value="Winged helix-like DNA-binding domain superfamily/Winged helix DNA-binding domain"/>
    <property type="match status" value="1"/>
</dbReference>
<dbReference type="PROSITE" id="PS50006">
    <property type="entry name" value="FHA_DOMAIN"/>
    <property type="match status" value="1"/>
</dbReference>
<feature type="region of interest" description="Disordered" evidence="4">
    <location>
        <begin position="392"/>
        <end position="620"/>
    </location>
</feature>
<feature type="compositionally biased region" description="Acidic residues" evidence="4">
    <location>
        <begin position="427"/>
        <end position="446"/>
    </location>
</feature>
<dbReference type="PROSITE" id="PS50039">
    <property type="entry name" value="FORK_HEAD_3"/>
    <property type="match status" value="1"/>
</dbReference>
<feature type="compositionally biased region" description="Basic and acidic residues" evidence="4">
    <location>
        <begin position="532"/>
        <end position="545"/>
    </location>
</feature>
<feature type="compositionally biased region" description="Polar residues" evidence="4">
    <location>
        <begin position="1"/>
        <end position="12"/>
    </location>
</feature>
<feature type="compositionally biased region" description="Low complexity" evidence="4">
    <location>
        <begin position="1216"/>
        <end position="1240"/>
    </location>
</feature>
<dbReference type="SUPFAM" id="SSF46785">
    <property type="entry name" value="Winged helix' DNA-binding domain"/>
    <property type="match status" value="1"/>
</dbReference>
<dbReference type="SUPFAM" id="SSF49879">
    <property type="entry name" value="SMAD/FHA domain"/>
    <property type="match status" value="1"/>
</dbReference>
<organism evidence="7 8">
    <name type="scientific">Zymoseptoria tritici (strain ST99CH_3D7)</name>
    <dbReference type="NCBI Taxonomy" id="1276538"/>
    <lineage>
        <taxon>Eukaryota</taxon>
        <taxon>Fungi</taxon>
        <taxon>Dikarya</taxon>
        <taxon>Ascomycota</taxon>
        <taxon>Pezizomycotina</taxon>
        <taxon>Dothideomycetes</taxon>
        <taxon>Dothideomycetidae</taxon>
        <taxon>Mycosphaerellales</taxon>
        <taxon>Mycosphaerellaceae</taxon>
        <taxon>Zymoseptoria</taxon>
    </lineage>
</organism>
<feature type="compositionally biased region" description="Pro residues" evidence="4">
    <location>
        <begin position="1317"/>
        <end position="1333"/>
    </location>
</feature>
<keyword evidence="8" id="KW-1185">Reference proteome</keyword>
<dbReference type="GO" id="GO:0005634">
    <property type="term" value="C:nucleus"/>
    <property type="evidence" value="ECO:0007669"/>
    <property type="project" value="UniProtKB-SubCell"/>
</dbReference>
<feature type="compositionally biased region" description="Basic residues" evidence="4">
    <location>
        <begin position="452"/>
        <end position="461"/>
    </location>
</feature>
<dbReference type="GO" id="GO:0043565">
    <property type="term" value="F:sequence-specific DNA binding"/>
    <property type="evidence" value="ECO:0007669"/>
    <property type="project" value="InterPro"/>
</dbReference>
<feature type="region of interest" description="Disordered" evidence="4">
    <location>
        <begin position="800"/>
        <end position="918"/>
    </location>
</feature>
<evidence type="ECO:0000256" key="2">
    <source>
        <dbReference type="ARBA" id="ARBA00023242"/>
    </source>
</evidence>
<feature type="compositionally biased region" description="Basic and acidic residues" evidence="4">
    <location>
        <begin position="601"/>
        <end position="619"/>
    </location>
</feature>
<protein>
    <recommendedName>
        <fullName evidence="9">Fork-head domain-containing protein</fullName>
    </recommendedName>
</protein>
<feature type="compositionally biased region" description="Low complexity" evidence="4">
    <location>
        <begin position="822"/>
        <end position="883"/>
    </location>
</feature>
<feature type="compositionally biased region" description="Polar residues" evidence="4">
    <location>
        <begin position="66"/>
        <end position="81"/>
    </location>
</feature>
<feature type="compositionally biased region" description="Low complexity" evidence="4">
    <location>
        <begin position="1132"/>
        <end position="1142"/>
    </location>
</feature>
<keyword evidence="1 3" id="KW-0238">DNA-binding</keyword>
<feature type="compositionally biased region" description="Low complexity" evidence="4">
    <location>
        <begin position="998"/>
        <end position="1040"/>
    </location>
</feature>
<dbReference type="Pfam" id="PF00498">
    <property type="entry name" value="FHA"/>
    <property type="match status" value="1"/>
</dbReference>
<sequence length="1363" mass="145298">MHDNPSSFNFTPQELDGMPVMTEEDFKPQQEHSFTTPVRPPPALAQSNSWMDTPAQVTDHGVPSNVRDSLQQDPPQPSDIATSAEANNHALQSEDMGLAFNDLIQPEDDSFAVPELPITPSHIEPTTAAHSTAAATPEPTTEEAYAMLKFSDCHCYIRSLNLVIVRDQNYLDAWHSEKKLNRKRAKNAQRNARRALDDYAREPSQPSQFGSQFGDDDPFGSGESLEGRPEPPGALSIFSEQGGPVAYTNPHSEDGEEDLNTYRRRHRKNNQSSSANSIAPQSLIAFAEGDLLQTSEHYTSNGALNDPREWAQLPVHPPVPEDIKKISREHLIIHYSSEADRWLLDVIGNGAYVNGIQYVKGDKDLELNHDDEIFISSLGMRFMLPENVHNEPVLSDEEDQDDAAPRIADGSSISPARRLSNLFTDSEREDEAEDEDQAEDEAEEAPQEPRPKLKLKLKKSKSKDEAVPSGKGKGKGKGGKAPAGKAPGKAQAKKDVPKPDVADKAEHQPSTTTTEPKVIEKEEPSAEPTESPAKKLDKAKADKPGDTAPAEGTPTATITDQTPPAVPLNIDPTSVLANLAPDQLPEKRKGPGRPPKNGLLSKRDESGVKRKTKEFERKGVPIPPLEALIAMVRQEQKAKDAANKAQARGEALPDMPMQSIEASGSGDVGEGEAGPSQVHRGSQQMESGSPGQAERRLSPRLPRPIPREASPIKPESAFTEEELKKPNMTYIYIIDEVLQNIEGGQADLQAIYDKIMKRWPYYKYKVGSLGWQSSVRHNLLSCERFRDAGKSGKGKLWAINHEHPLDNKKRKPTPPPRPPVPMQNQNGGQNQYGQPPFNGPYQQHPPGQNGQPPFNQHGAPGSNGYPPYGQGQNGNYPPGQNGPLAGRQNGGYANGAQGSHPPQQRPPPPPAPAPPANPFGAVVQAILKYRNEYLAPYPANTPQHTHQTALFDRATDYYSNLYHGANPPPLAPTEAEQQPFRGMKEIFERHEYVFGKKTTTPATNAPPAAQAPPANGQTSQPAAVTNNGAASAAQAPSTNGKPSQQPTATSNNTLSAAPTAPAVANSNGAAPAPANANDSAPAQTAGSVQHGTLSGGSTDVKMQDAGAATVAQPVKPPQVPAAATGGQTSNLPAASPAGSSTGMPPPPPRTVTPAAPLPSTAPATASTPQQSQATPPAPSAITQVIQQQHLPASAQHSRPQASGQAQRPQQSTPSGVQPSRPQAPVQAQQAQQPSPAAVQQIQKPPETVARLPQEPLTASPQQPQKKPQQIQPPQQVSSAGTPAPKPSGEAAVPAPATGQKPTDPPPTAQASNGIAAPLPPEPKPIAPSAPVPAPMTGGTKRPADDSAPLEGRGEIEAKRPKTE</sequence>
<evidence type="ECO:0008006" key="9">
    <source>
        <dbReference type="Google" id="ProtNLM"/>
    </source>
</evidence>
<dbReference type="Proteomes" id="UP000215127">
    <property type="component" value="Chromosome 1"/>
</dbReference>
<dbReference type="PROSITE" id="PS00658">
    <property type="entry name" value="FORK_HEAD_2"/>
    <property type="match status" value="1"/>
</dbReference>
<keyword evidence="2 3" id="KW-0539">Nucleus</keyword>
<dbReference type="GO" id="GO:0003700">
    <property type="term" value="F:DNA-binding transcription factor activity"/>
    <property type="evidence" value="ECO:0007669"/>
    <property type="project" value="InterPro"/>
</dbReference>
<dbReference type="InterPro" id="IPR001766">
    <property type="entry name" value="Fork_head_dom"/>
</dbReference>
<dbReference type="InterPro" id="IPR008984">
    <property type="entry name" value="SMAD_FHA_dom_sf"/>
</dbReference>
<feature type="region of interest" description="Disordered" evidence="4">
    <location>
        <begin position="180"/>
        <end position="257"/>
    </location>
</feature>
<evidence type="ECO:0000259" key="6">
    <source>
        <dbReference type="PROSITE" id="PS50039"/>
    </source>
</evidence>
<feature type="compositionally biased region" description="Polar residues" evidence="4">
    <location>
        <begin position="679"/>
        <end position="690"/>
    </location>
</feature>
<dbReference type="InterPro" id="IPR036390">
    <property type="entry name" value="WH_DNA-bd_sf"/>
</dbReference>
<feature type="compositionally biased region" description="Polar residues" evidence="4">
    <location>
        <begin position="1041"/>
        <end position="1056"/>
    </location>
</feature>
<feature type="region of interest" description="Disordered" evidence="4">
    <location>
        <begin position="998"/>
        <end position="1363"/>
    </location>
</feature>
<evidence type="ECO:0000256" key="3">
    <source>
        <dbReference type="PROSITE-ProRule" id="PRU00089"/>
    </source>
</evidence>
<feature type="compositionally biased region" description="Basic and acidic residues" evidence="4">
    <location>
        <begin position="492"/>
        <end position="507"/>
    </location>
</feature>
<evidence type="ECO:0000313" key="7">
    <source>
        <dbReference type="EMBL" id="SMQ45413.1"/>
    </source>
</evidence>
<comment type="subcellular location">
    <subcellularLocation>
        <location evidence="3">Nucleus</location>
    </subcellularLocation>
</comment>
<dbReference type="CDD" id="cd00059">
    <property type="entry name" value="FH_FOX"/>
    <property type="match status" value="1"/>
</dbReference>
<feature type="compositionally biased region" description="Low complexity" evidence="4">
    <location>
        <begin position="480"/>
        <end position="490"/>
    </location>
</feature>
<feature type="compositionally biased region" description="Polar residues" evidence="4">
    <location>
        <begin position="1084"/>
        <end position="1097"/>
    </location>
</feature>
<reference evidence="7 8" key="1">
    <citation type="submission" date="2016-06" db="EMBL/GenBank/DDBJ databases">
        <authorList>
            <person name="Kjaerup R.B."/>
            <person name="Dalgaard T.S."/>
            <person name="Juul-Madsen H.R."/>
        </authorList>
    </citation>
    <scope>NUCLEOTIDE SEQUENCE [LARGE SCALE GENOMIC DNA]</scope>
</reference>
<dbReference type="PANTHER" id="PTHR21712">
    <property type="entry name" value="PRE-RRNA-PROCESSING PROTEIN FHL1"/>
    <property type="match status" value="1"/>
</dbReference>
<feature type="compositionally biased region" description="Low complexity" evidence="4">
    <location>
        <begin position="1151"/>
        <end position="1183"/>
    </location>
</feature>
<feature type="region of interest" description="Disordered" evidence="4">
    <location>
        <begin position="1"/>
        <end position="81"/>
    </location>
</feature>
<dbReference type="InterPro" id="IPR030456">
    <property type="entry name" value="TF_fork_head_CS_2"/>
</dbReference>
<feature type="compositionally biased region" description="Pro residues" evidence="4">
    <location>
        <begin position="903"/>
        <end position="917"/>
    </location>
</feature>
<feature type="DNA-binding region" description="Fork-head" evidence="3">
    <location>
        <begin position="725"/>
        <end position="800"/>
    </location>
</feature>
<dbReference type="STRING" id="1276538.A0A1X7RDD4"/>
<dbReference type="EMBL" id="LT853692">
    <property type="protein sequence ID" value="SMQ45413.1"/>
    <property type="molecule type" value="Genomic_DNA"/>
</dbReference>
<feature type="compositionally biased region" description="Polar residues" evidence="4">
    <location>
        <begin position="1184"/>
        <end position="1215"/>
    </location>
</feature>
<dbReference type="InterPro" id="IPR036388">
    <property type="entry name" value="WH-like_DNA-bd_sf"/>
</dbReference>
<dbReference type="PANTHER" id="PTHR21712:SF29">
    <property type="entry name" value="PRE-RRNA-PROCESSING PROTEIN FHL1"/>
    <property type="match status" value="1"/>
</dbReference>
<evidence type="ECO:0000259" key="5">
    <source>
        <dbReference type="PROSITE" id="PS50006"/>
    </source>
</evidence>
<name>A0A1X7RDD4_ZYMT9</name>
<proteinExistence type="predicted"/>
<feature type="region of interest" description="Disordered" evidence="4">
    <location>
        <begin position="634"/>
        <end position="720"/>
    </location>
</feature>
<feature type="compositionally biased region" description="Low complexity" evidence="4">
    <location>
        <begin position="1060"/>
        <end position="1082"/>
    </location>
</feature>
<dbReference type="Gene3D" id="2.60.200.20">
    <property type="match status" value="1"/>
</dbReference>
<feature type="domain" description="Fork-head" evidence="6">
    <location>
        <begin position="725"/>
        <end position="800"/>
    </location>
</feature>
<feature type="domain" description="FHA" evidence="5">
    <location>
        <begin position="326"/>
        <end position="358"/>
    </location>
</feature>
<evidence type="ECO:0000256" key="4">
    <source>
        <dbReference type="SAM" id="MobiDB-lite"/>
    </source>
</evidence>
<dbReference type="SMART" id="SM00339">
    <property type="entry name" value="FH"/>
    <property type="match status" value="1"/>
</dbReference>
<dbReference type="InterPro" id="IPR045178">
    <property type="entry name" value="Fhl1/FHA1"/>
</dbReference>
<feature type="compositionally biased region" description="Low complexity" evidence="4">
    <location>
        <begin position="1260"/>
        <end position="1275"/>
    </location>
</feature>
<dbReference type="Pfam" id="PF00250">
    <property type="entry name" value="Forkhead"/>
    <property type="match status" value="1"/>
</dbReference>
<dbReference type="InterPro" id="IPR000253">
    <property type="entry name" value="FHA_dom"/>
</dbReference>
<gene>
    <name evidence="7" type="ORF">ZT3D7_G557</name>
</gene>
<evidence type="ECO:0000256" key="1">
    <source>
        <dbReference type="ARBA" id="ARBA00023125"/>
    </source>
</evidence>
<feature type="compositionally biased region" description="Basic and acidic residues" evidence="4">
    <location>
        <begin position="1351"/>
        <end position="1363"/>
    </location>
</feature>
<accession>A0A1X7RDD4</accession>
<dbReference type="GO" id="GO:0060962">
    <property type="term" value="P:regulation of ribosomal protein gene transcription by RNA polymerase II"/>
    <property type="evidence" value="ECO:0007669"/>
    <property type="project" value="InterPro"/>
</dbReference>
<feature type="compositionally biased region" description="Basic residues" evidence="4">
    <location>
        <begin position="180"/>
        <end position="193"/>
    </location>
</feature>
<evidence type="ECO:0000313" key="8">
    <source>
        <dbReference type="Proteomes" id="UP000215127"/>
    </source>
</evidence>